<dbReference type="CDD" id="cd13128">
    <property type="entry name" value="MATE_Wzx_like"/>
    <property type="match status" value="1"/>
</dbReference>
<name>A0A1F8DYZ3_9BACT</name>
<accession>A0A1F8DYZ3</accession>
<evidence type="ECO:0000256" key="2">
    <source>
        <dbReference type="ARBA" id="ARBA00022475"/>
    </source>
</evidence>
<feature type="transmembrane region" description="Helical" evidence="6">
    <location>
        <begin position="297"/>
        <end position="321"/>
    </location>
</feature>
<protein>
    <submittedName>
        <fullName evidence="7">Uncharacterized protein</fullName>
    </submittedName>
</protein>
<dbReference type="AlphaFoldDB" id="A0A1F8DYZ3"/>
<dbReference type="PANTHER" id="PTHR30250:SF11">
    <property type="entry name" value="O-ANTIGEN TRANSPORTER-RELATED"/>
    <property type="match status" value="1"/>
</dbReference>
<dbReference type="GO" id="GO:0005886">
    <property type="term" value="C:plasma membrane"/>
    <property type="evidence" value="ECO:0007669"/>
    <property type="project" value="UniProtKB-SubCell"/>
</dbReference>
<keyword evidence="3 6" id="KW-0812">Transmembrane</keyword>
<keyword evidence="4 6" id="KW-1133">Transmembrane helix</keyword>
<evidence type="ECO:0000313" key="8">
    <source>
        <dbReference type="Proteomes" id="UP000176422"/>
    </source>
</evidence>
<feature type="transmembrane region" description="Helical" evidence="6">
    <location>
        <begin position="88"/>
        <end position="108"/>
    </location>
</feature>
<comment type="subcellular location">
    <subcellularLocation>
        <location evidence="1">Cell membrane</location>
        <topology evidence="1">Multi-pass membrane protein</topology>
    </subcellularLocation>
</comment>
<feature type="transmembrane region" description="Helical" evidence="6">
    <location>
        <begin position="384"/>
        <end position="402"/>
    </location>
</feature>
<feature type="transmembrane region" description="Helical" evidence="6">
    <location>
        <begin position="441"/>
        <end position="461"/>
    </location>
</feature>
<sequence length="489" mass="55587">MDIDKQAGKNFAWLSTAQVGIRIVGAAFFFFLSRILGDAGLGQYSFVASLVPFWFIIVDFGASGYLYREWTHGKDDLQTMNRDFNILFTTRLIVLSIAFIPFFVVNYISNRDVLSSLIILFVALFISQMVGLYDLYLQSSNRFNVVAIRQIAEKVIATVVATIGLLLLPKVFVVFFAILMSYIGALLYYRYRANLPFRFRLVLDWARSKELFRKGMPFIFLGMFAAIYGRIDMIMLRYFSGFEAVGWYSVAYKFLDISFVFPSLFLASIFPLLSSLYGQEGLGERFGKLFEKSFRMLFSFGVLVAVFFMFFAPLVIDLFFTDSFAPAAPALRILMVGQMFAFLSLLFSNLLIVQRKEYKGLYVVMTCALLNVALNILLIPKFSLYGAAWATVAAELVNLAILQHYAEWKTTRKTLMTMFAVSAGNLALFAVLYFAGLLDVLWLGIVVLLCNFVLLFAVRLVNKNDILLFLDPFILKFKSLLRSNQVDTV</sequence>
<dbReference type="Pfam" id="PF01943">
    <property type="entry name" value="Polysacc_synt"/>
    <property type="match status" value="1"/>
</dbReference>
<feature type="transmembrane region" description="Helical" evidence="6">
    <location>
        <begin position="44"/>
        <end position="67"/>
    </location>
</feature>
<feature type="transmembrane region" description="Helical" evidence="6">
    <location>
        <begin position="333"/>
        <end position="353"/>
    </location>
</feature>
<evidence type="ECO:0000256" key="4">
    <source>
        <dbReference type="ARBA" id="ARBA00022989"/>
    </source>
</evidence>
<evidence type="ECO:0000256" key="1">
    <source>
        <dbReference type="ARBA" id="ARBA00004651"/>
    </source>
</evidence>
<evidence type="ECO:0000256" key="5">
    <source>
        <dbReference type="ARBA" id="ARBA00023136"/>
    </source>
</evidence>
<feature type="transmembrane region" description="Helical" evidence="6">
    <location>
        <begin position="414"/>
        <end position="435"/>
    </location>
</feature>
<organism evidence="7 8">
    <name type="scientific">Candidatus Wolfebacteria bacterium RIFOXYB1_FULL_54_12</name>
    <dbReference type="NCBI Taxonomy" id="1802559"/>
    <lineage>
        <taxon>Bacteria</taxon>
        <taxon>Candidatus Wolfeibacteriota</taxon>
    </lineage>
</organism>
<keyword evidence="2" id="KW-1003">Cell membrane</keyword>
<evidence type="ECO:0000256" key="3">
    <source>
        <dbReference type="ARBA" id="ARBA00022692"/>
    </source>
</evidence>
<feature type="transmembrane region" description="Helical" evidence="6">
    <location>
        <begin position="218"/>
        <end position="239"/>
    </location>
</feature>
<gene>
    <name evidence="7" type="ORF">A2372_02785</name>
</gene>
<dbReference type="PANTHER" id="PTHR30250">
    <property type="entry name" value="PST FAMILY PREDICTED COLANIC ACID TRANSPORTER"/>
    <property type="match status" value="1"/>
</dbReference>
<evidence type="ECO:0000313" key="7">
    <source>
        <dbReference type="EMBL" id="OGM93299.1"/>
    </source>
</evidence>
<proteinExistence type="predicted"/>
<feature type="transmembrane region" description="Helical" evidence="6">
    <location>
        <begin position="12"/>
        <end position="32"/>
    </location>
</feature>
<feature type="transmembrane region" description="Helical" evidence="6">
    <location>
        <begin position="147"/>
        <end position="166"/>
    </location>
</feature>
<dbReference type="EMBL" id="MGIT01000001">
    <property type="protein sequence ID" value="OGM93299.1"/>
    <property type="molecule type" value="Genomic_DNA"/>
</dbReference>
<dbReference type="InterPro" id="IPR002797">
    <property type="entry name" value="Polysacc_synth"/>
</dbReference>
<reference evidence="7 8" key="1">
    <citation type="journal article" date="2016" name="Nat. Commun.">
        <title>Thousands of microbial genomes shed light on interconnected biogeochemical processes in an aquifer system.</title>
        <authorList>
            <person name="Anantharaman K."/>
            <person name="Brown C.T."/>
            <person name="Hug L.A."/>
            <person name="Sharon I."/>
            <person name="Castelle C.J."/>
            <person name="Probst A.J."/>
            <person name="Thomas B.C."/>
            <person name="Singh A."/>
            <person name="Wilkins M.J."/>
            <person name="Karaoz U."/>
            <person name="Brodie E.L."/>
            <person name="Williams K.H."/>
            <person name="Hubbard S.S."/>
            <person name="Banfield J.F."/>
        </authorList>
    </citation>
    <scope>NUCLEOTIDE SEQUENCE [LARGE SCALE GENOMIC DNA]</scope>
</reference>
<keyword evidence="5 6" id="KW-0472">Membrane</keyword>
<dbReference type="InterPro" id="IPR050833">
    <property type="entry name" value="Poly_Biosynth_Transport"/>
</dbReference>
<evidence type="ECO:0000256" key="6">
    <source>
        <dbReference type="SAM" id="Phobius"/>
    </source>
</evidence>
<dbReference type="STRING" id="1802559.A2372_02785"/>
<feature type="transmembrane region" description="Helical" evidence="6">
    <location>
        <begin position="259"/>
        <end position="277"/>
    </location>
</feature>
<feature type="transmembrane region" description="Helical" evidence="6">
    <location>
        <begin position="360"/>
        <end position="378"/>
    </location>
</feature>
<feature type="transmembrane region" description="Helical" evidence="6">
    <location>
        <begin position="114"/>
        <end position="135"/>
    </location>
</feature>
<comment type="caution">
    <text evidence="7">The sequence shown here is derived from an EMBL/GenBank/DDBJ whole genome shotgun (WGS) entry which is preliminary data.</text>
</comment>
<dbReference type="Proteomes" id="UP000176422">
    <property type="component" value="Unassembled WGS sequence"/>
</dbReference>